<name>A0A418VJN9_RHOPL</name>
<accession>A0A418VJN9</accession>
<dbReference type="Gene3D" id="1.10.10.60">
    <property type="entry name" value="Homeodomain-like"/>
    <property type="match status" value="1"/>
</dbReference>
<reference evidence="5 6" key="1">
    <citation type="submission" date="2018-09" db="EMBL/GenBank/DDBJ databases">
        <title>Draft genome sequence of Rhodopseudomonas palustris 2.1.18.</title>
        <authorList>
            <person name="Robertson S.L."/>
            <person name="Meyer T.E."/>
            <person name="Kyndt J.A."/>
        </authorList>
    </citation>
    <scope>NUCLEOTIDE SEQUENCE [LARGE SCALE GENOMIC DNA]</scope>
    <source>
        <strain evidence="5 6">2.1.18</strain>
    </source>
</reference>
<dbReference type="PANTHER" id="PTHR47894">
    <property type="entry name" value="HTH-TYPE TRANSCRIPTIONAL REGULATOR GADX"/>
    <property type="match status" value="1"/>
</dbReference>
<evidence type="ECO:0000256" key="1">
    <source>
        <dbReference type="ARBA" id="ARBA00023015"/>
    </source>
</evidence>
<evidence type="ECO:0000256" key="3">
    <source>
        <dbReference type="ARBA" id="ARBA00023163"/>
    </source>
</evidence>
<evidence type="ECO:0000259" key="4">
    <source>
        <dbReference type="PROSITE" id="PS01124"/>
    </source>
</evidence>
<dbReference type="Pfam" id="PF12833">
    <property type="entry name" value="HTH_18"/>
    <property type="match status" value="1"/>
</dbReference>
<dbReference type="InterPro" id="IPR018060">
    <property type="entry name" value="HTH_AraC"/>
</dbReference>
<dbReference type="PANTHER" id="PTHR47894:SF1">
    <property type="entry name" value="HTH-TYPE TRANSCRIPTIONAL REGULATOR VQSM"/>
    <property type="match status" value="1"/>
</dbReference>
<feature type="domain" description="HTH araC/xylS-type" evidence="4">
    <location>
        <begin position="269"/>
        <end position="367"/>
    </location>
</feature>
<evidence type="ECO:0000313" key="6">
    <source>
        <dbReference type="Proteomes" id="UP000285523"/>
    </source>
</evidence>
<keyword evidence="2" id="KW-0238">DNA-binding</keyword>
<dbReference type="PRINTS" id="PR00032">
    <property type="entry name" value="HTHARAC"/>
</dbReference>
<dbReference type="SUPFAM" id="SSF46689">
    <property type="entry name" value="Homeodomain-like"/>
    <property type="match status" value="1"/>
</dbReference>
<proteinExistence type="predicted"/>
<dbReference type="GO" id="GO:0000976">
    <property type="term" value="F:transcription cis-regulatory region binding"/>
    <property type="evidence" value="ECO:0007669"/>
    <property type="project" value="TreeGrafter"/>
</dbReference>
<dbReference type="InterPro" id="IPR032687">
    <property type="entry name" value="AraC-type_N"/>
</dbReference>
<dbReference type="InterPro" id="IPR020449">
    <property type="entry name" value="Tscrpt_reg_AraC-type_HTH"/>
</dbReference>
<dbReference type="PROSITE" id="PS01124">
    <property type="entry name" value="HTH_ARAC_FAMILY_2"/>
    <property type="match status" value="1"/>
</dbReference>
<organism evidence="5 6">
    <name type="scientific">Rhodopseudomonas palustris</name>
    <dbReference type="NCBI Taxonomy" id="1076"/>
    <lineage>
        <taxon>Bacteria</taxon>
        <taxon>Pseudomonadati</taxon>
        <taxon>Pseudomonadota</taxon>
        <taxon>Alphaproteobacteria</taxon>
        <taxon>Hyphomicrobiales</taxon>
        <taxon>Nitrobacteraceae</taxon>
        <taxon>Rhodopseudomonas</taxon>
    </lineage>
</organism>
<dbReference type="SMART" id="SM00342">
    <property type="entry name" value="HTH_ARAC"/>
    <property type="match status" value="1"/>
</dbReference>
<dbReference type="GO" id="GO:0003700">
    <property type="term" value="F:DNA-binding transcription factor activity"/>
    <property type="evidence" value="ECO:0007669"/>
    <property type="project" value="InterPro"/>
</dbReference>
<keyword evidence="1" id="KW-0805">Transcription regulation</keyword>
<comment type="caution">
    <text evidence="5">The sequence shown here is derived from an EMBL/GenBank/DDBJ whole genome shotgun (WGS) entry which is preliminary data.</text>
</comment>
<keyword evidence="3" id="KW-0804">Transcription</keyword>
<dbReference type="Pfam" id="PF12625">
    <property type="entry name" value="Arabinose_bd"/>
    <property type="match status" value="1"/>
</dbReference>
<dbReference type="InterPro" id="IPR009057">
    <property type="entry name" value="Homeodomain-like_sf"/>
</dbReference>
<evidence type="ECO:0000313" key="5">
    <source>
        <dbReference type="EMBL" id="RJF76382.1"/>
    </source>
</evidence>
<evidence type="ECO:0000256" key="2">
    <source>
        <dbReference type="ARBA" id="ARBA00023125"/>
    </source>
</evidence>
<dbReference type="EMBL" id="QYYD01000005">
    <property type="protein sequence ID" value="RJF76382.1"/>
    <property type="molecule type" value="Genomic_DNA"/>
</dbReference>
<sequence length="379" mass="43114">MAPGAKLTLASTRRRRYPAGMPDISSRRTGPRAAVSSRSAIDSGYVGLILSGAREAGVDVDRLLARAGIRPAELEQPGARLPQDQFARMIALLTRLTRDELWLLGSRPIKPGTFRMMCRLLIHCGSLRQAIRIGCQFYHLVVDDFVVRLAEGEHDASVYVTDTIEQPRRRRMVNGAILMFTYGLMCWLVGRRLPLITVHYVFPEEAFSSELEPVYRAPMLFDQPRTEIRFDAELLDLPIMPDEQRLRRFLASMPSALLVRYRDDASVAERVRGILRRNLKRTLSLEDVAGMLAMSPQTLRRRLLDDEQCGFQEIKDQVRRDVATHMLKKSRLPLEEVALSLGFSELSTFHRAFRRWTGMAPGEFRERHATPPARSDSAN</sequence>
<dbReference type="GO" id="GO:0005829">
    <property type="term" value="C:cytosol"/>
    <property type="evidence" value="ECO:0007669"/>
    <property type="project" value="TreeGrafter"/>
</dbReference>
<dbReference type="Proteomes" id="UP000285523">
    <property type="component" value="Unassembled WGS sequence"/>
</dbReference>
<dbReference type="AlphaFoldDB" id="A0A418VJN9"/>
<protein>
    <submittedName>
        <fullName evidence="5">AraC family transcriptional regulator</fullName>
    </submittedName>
</protein>
<gene>
    <name evidence="5" type="ORF">D4Q52_07180</name>
</gene>